<reference evidence="4 5" key="1">
    <citation type="submission" date="2017-10" db="EMBL/GenBank/DDBJ databases">
        <title>Novel microbial diversity and functional potential in the marine mammal oral microbiome.</title>
        <authorList>
            <person name="Dudek N.K."/>
            <person name="Sun C.L."/>
            <person name="Burstein D."/>
            <person name="Kantor R.S."/>
            <person name="Aliaga Goltsman D.S."/>
            <person name="Bik E.M."/>
            <person name="Thomas B.C."/>
            <person name="Banfield J.F."/>
            <person name="Relman D.A."/>
        </authorList>
    </citation>
    <scope>NUCLEOTIDE SEQUENCE [LARGE SCALE GENOMIC DNA]</scope>
    <source>
        <strain evidence="4">DOLJORAL78_47_16</strain>
    </source>
</reference>
<gene>
    <name evidence="4" type="ORF">CSA56_01320</name>
</gene>
<dbReference type="SMART" id="SM00257">
    <property type="entry name" value="LysM"/>
    <property type="match status" value="1"/>
</dbReference>
<evidence type="ECO:0000256" key="1">
    <source>
        <dbReference type="SAM" id="Coils"/>
    </source>
</evidence>
<feature type="coiled-coil region" evidence="1">
    <location>
        <begin position="44"/>
        <end position="71"/>
    </location>
</feature>
<keyword evidence="2" id="KW-0472">Membrane</keyword>
<evidence type="ECO:0000313" key="5">
    <source>
        <dbReference type="Proteomes" id="UP000230821"/>
    </source>
</evidence>
<evidence type="ECO:0000256" key="2">
    <source>
        <dbReference type="SAM" id="Phobius"/>
    </source>
</evidence>
<dbReference type="InterPro" id="IPR018392">
    <property type="entry name" value="LysM"/>
</dbReference>
<dbReference type="CDD" id="cd00118">
    <property type="entry name" value="LysM"/>
    <property type="match status" value="1"/>
</dbReference>
<dbReference type="SUPFAM" id="SSF54106">
    <property type="entry name" value="LysM domain"/>
    <property type="match status" value="1"/>
</dbReference>
<organism evidence="4 5">
    <name type="scientific">candidate division KSB3 bacterium</name>
    <dbReference type="NCBI Taxonomy" id="2044937"/>
    <lineage>
        <taxon>Bacteria</taxon>
        <taxon>candidate division KSB3</taxon>
    </lineage>
</organism>
<name>A0A2G6KKF1_9BACT</name>
<dbReference type="AlphaFoldDB" id="A0A2G6KKF1"/>
<dbReference type="EMBL" id="PDSK01000024">
    <property type="protein sequence ID" value="PIE36148.1"/>
    <property type="molecule type" value="Genomic_DNA"/>
</dbReference>
<dbReference type="InterPro" id="IPR036779">
    <property type="entry name" value="LysM_dom_sf"/>
</dbReference>
<feature type="domain" description="LysM" evidence="3">
    <location>
        <begin position="104"/>
        <end position="148"/>
    </location>
</feature>
<keyword evidence="2" id="KW-0812">Transmembrane</keyword>
<keyword evidence="1" id="KW-0175">Coiled coil</keyword>
<feature type="transmembrane region" description="Helical" evidence="2">
    <location>
        <begin position="16"/>
        <end position="36"/>
    </location>
</feature>
<sequence>MNVQTIVRNQCRSLHVLTWMGFVVVLLIFGGYAAILTRKEFSNQELLRNELRELRQENQLLFEQNQQLEASCLTTAAEPEDERITPPPNAEISKTIEGALERSFVYTVRKGDTIWDIAAVYQIDAQDLMRWNHLTSRSQIFPGDQLTIIFDE</sequence>
<dbReference type="Gene3D" id="3.10.350.10">
    <property type="entry name" value="LysM domain"/>
    <property type="match status" value="1"/>
</dbReference>
<evidence type="ECO:0000259" key="3">
    <source>
        <dbReference type="PROSITE" id="PS51782"/>
    </source>
</evidence>
<accession>A0A2G6KKF1</accession>
<keyword evidence="2" id="KW-1133">Transmembrane helix</keyword>
<proteinExistence type="predicted"/>
<evidence type="ECO:0000313" key="4">
    <source>
        <dbReference type="EMBL" id="PIE36148.1"/>
    </source>
</evidence>
<dbReference type="PROSITE" id="PS51782">
    <property type="entry name" value="LYSM"/>
    <property type="match status" value="1"/>
</dbReference>
<dbReference type="Pfam" id="PF01476">
    <property type="entry name" value="LysM"/>
    <property type="match status" value="1"/>
</dbReference>
<comment type="caution">
    <text evidence="4">The sequence shown here is derived from an EMBL/GenBank/DDBJ whole genome shotgun (WGS) entry which is preliminary data.</text>
</comment>
<protein>
    <recommendedName>
        <fullName evidence="3">LysM domain-containing protein</fullName>
    </recommendedName>
</protein>
<dbReference type="Proteomes" id="UP000230821">
    <property type="component" value="Unassembled WGS sequence"/>
</dbReference>